<dbReference type="InterPro" id="IPR001633">
    <property type="entry name" value="EAL_dom"/>
</dbReference>
<comment type="caution">
    <text evidence="3">The sequence shown here is derived from an EMBL/GenBank/DDBJ whole genome shotgun (WGS) entry which is preliminary data.</text>
</comment>
<sequence length="623" mass="70624">MADTHHPSLRQVITQIADQLCDTIDNNFDIHVSVDTQDTEGQKLALLVNFLLENVRRSLTDMQSLNEQLEDKVKERTSLLDLILAGSNDGVWIWDIAKDELTLSGRWYSMLELPHDANTQSPEFWYQQIHPADRERFSNAIRRLRKGESEHLNVEYRVKTTRHGYRWMLCRGVCQKDNQQQCSIVAGTQTDISAMRIFDQESGMPNERYLRERVEDALDEQQPLFLIYVTVENIDAILNASEHASNARLYPVIQERLNQVNGVHLVASKLSAITFAVMGFESELTQSGLTIEDVCQQIRDNCANTHNTFKEDARFEVAVGAVASSMLKVDQSQQLINYAWSALRRARQLGQTCIFTETHITQDSRRIRVEQELRRSLMQNALAPDYQAIYAGKTKQLIGFEALARFRHPELGIVSPGEFIPIAEDSGLMRELGYAILDRTIETIQTWQSNALRNHPFYIAVNVSAIQLEDLYFADNVLAKLEGAGVDPQRLKLEVTESTLVESFKSAALQLDKLRQNGVRIALDDFGTGYSSLSYLRSLSIDTLKIDRSFVAKLHENEQKAAIIKTVYELATQLKLSVVAEGVEEVEELNFLNNIGDMAIQGFLLARPMPAEQAIAQVSQHHN</sequence>
<protein>
    <recommendedName>
        <fullName evidence="2">EAL domain-containing protein</fullName>
    </recommendedName>
</protein>
<evidence type="ECO:0000256" key="1">
    <source>
        <dbReference type="SAM" id="Coils"/>
    </source>
</evidence>
<dbReference type="SUPFAM" id="SSF55785">
    <property type="entry name" value="PYP-like sensor domain (PAS domain)"/>
    <property type="match status" value="1"/>
</dbReference>
<evidence type="ECO:0000313" key="3">
    <source>
        <dbReference type="EMBL" id="EAQ32793.1"/>
    </source>
</evidence>
<feature type="coiled-coil region" evidence="1">
    <location>
        <begin position="52"/>
        <end position="82"/>
    </location>
</feature>
<dbReference type="SUPFAM" id="SSF55073">
    <property type="entry name" value="Nucleotide cyclase"/>
    <property type="match status" value="1"/>
</dbReference>
<dbReference type="Gene3D" id="3.30.70.270">
    <property type="match status" value="1"/>
</dbReference>
<dbReference type="InterPro" id="IPR035919">
    <property type="entry name" value="EAL_sf"/>
</dbReference>
<dbReference type="PANTHER" id="PTHR33121:SF79">
    <property type="entry name" value="CYCLIC DI-GMP PHOSPHODIESTERASE PDED-RELATED"/>
    <property type="match status" value="1"/>
</dbReference>
<dbReference type="EMBL" id="AAMX01000003">
    <property type="protein sequence ID" value="EAQ32793.1"/>
    <property type="molecule type" value="Genomic_DNA"/>
</dbReference>
<dbReference type="CDD" id="cd01948">
    <property type="entry name" value="EAL"/>
    <property type="match status" value="1"/>
</dbReference>
<keyword evidence="4" id="KW-1185">Reference proteome</keyword>
<dbReference type="InterPro" id="IPR000014">
    <property type="entry name" value="PAS"/>
</dbReference>
<reference evidence="3 4" key="1">
    <citation type="submission" date="2006-01" db="EMBL/GenBank/DDBJ databases">
        <authorList>
            <person name="Brettar I."/>
            <person name="Hofle M."/>
            <person name="Ferriera S."/>
            <person name="Johnson J."/>
            <person name="Kravitz S."/>
            <person name="Halpern A."/>
            <person name="Remington K."/>
            <person name="Beeson K."/>
            <person name="Tran B."/>
            <person name="Rogers Y.-H."/>
            <person name="Friedman R."/>
            <person name="Venter J.C."/>
        </authorList>
    </citation>
    <scope>NUCLEOTIDE SEQUENCE [LARGE SCALE GENOMIC DNA]</scope>
    <source>
        <strain evidence="3 4">OS145</strain>
    </source>
</reference>
<dbReference type="CDD" id="cd00130">
    <property type="entry name" value="PAS"/>
    <property type="match status" value="1"/>
</dbReference>
<dbReference type="SMART" id="SM00091">
    <property type="entry name" value="PAS"/>
    <property type="match status" value="1"/>
</dbReference>
<dbReference type="Pfam" id="PF08447">
    <property type="entry name" value="PAS_3"/>
    <property type="match status" value="1"/>
</dbReference>
<dbReference type="InterPro" id="IPR013655">
    <property type="entry name" value="PAS_fold_3"/>
</dbReference>
<dbReference type="Pfam" id="PF00563">
    <property type="entry name" value="EAL"/>
    <property type="match status" value="1"/>
</dbReference>
<feature type="domain" description="EAL" evidence="2">
    <location>
        <begin position="366"/>
        <end position="622"/>
    </location>
</feature>
<gene>
    <name evidence="3" type="ORF">OS145_01502</name>
</gene>
<dbReference type="SUPFAM" id="SSF141868">
    <property type="entry name" value="EAL domain-like"/>
    <property type="match status" value="1"/>
</dbReference>
<dbReference type="PANTHER" id="PTHR33121">
    <property type="entry name" value="CYCLIC DI-GMP PHOSPHODIESTERASE PDEF"/>
    <property type="match status" value="1"/>
</dbReference>
<organism evidence="3 4">
    <name type="scientific">Idiomarina baltica OS145</name>
    <dbReference type="NCBI Taxonomy" id="314276"/>
    <lineage>
        <taxon>Bacteria</taxon>
        <taxon>Pseudomonadati</taxon>
        <taxon>Pseudomonadota</taxon>
        <taxon>Gammaproteobacteria</taxon>
        <taxon>Alteromonadales</taxon>
        <taxon>Idiomarinaceae</taxon>
        <taxon>Idiomarina</taxon>
    </lineage>
</organism>
<dbReference type="Gene3D" id="3.30.450.20">
    <property type="entry name" value="PAS domain"/>
    <property type="match status" value="1"/>
</dbReference>
<dbReference type="InterPro" id="IPR043128">
    <property type="entry name" value="Rev_trsase/Diguanyl_cyclase"/>
</dbReference>
<dbReference type="PROSITE" id="PS50883">
    <property type="entry name" value="EAL"/>
    <property type="match status" value="1"/>
</dbReference>
<dbReference type="RefSeq" id="WP_006955612.1">
    <property type="nucleotide sequence ID" value="NZ_CH672405.1"/>
</dbReference>
<proteinExistence type="predicted"/>
<dbReference type="InterPro" id="IPR050706">
    <property type="entry name" value="Cyclic-di-GMP_PDE-like"/>
</dbReference>
<accession>A0ABP2CSF4</accession>
<evidence type="ECO:0000313" key="4">
    <source>
        <dbReference type="Proteomes" id="UP000016543"/>
    </source>
</evidence>
<dbReference type="InterPro" id="IPR029787">
    <property type="entry name" value="Nucleotide_cyclase"/>
</dbReference>
<dbReference type="Gene3D" id="3.20.20.450">
    <property type="entry name" value="EAL domain"/>
    <property type="match status" value="1"/>
</dbReference>
<dbReference type="InterPro" id="IPR035965">
    <property type="entry name" value="PAS-like_dom_sf"/>
</dbReference>
<dbReference type="SMART" id="SM00052">
    <property type="entry name" value="EAL"/>
    <property type="match status" value="1"/>
</dbReference>
<dbReference type="Proteomes" id="UP000016543">
    <property type="component" value="Unassembled WGS sequence"/>
</dbReference>
<keyword evidence="1" id="KW-0175">Coiled coil</keyword>
<name>A0ABP2CSF4_9GAMM</name>
<evidence type="ECO:0000259" key="2">
    <source>
        <dbReference type="PROSITE" id="PS50883"/>
    </source>
</evidence>